<evidence type="ECO:0000259" key="1">
    <source>
        <dbReference type="Pfam" id="PF02627"/>
    </source>
</evidence>
<accession>A0A853D5B1</accession>
<dbReference type="Proteomes" id="UP000578352">
    <property type="component" value="Unassembled WGS sequence"/>
</dbReference>
<sequence length="184" mass="19875">MSTRLPSLAPADLDDAQAALYDRIAGGPRAAGPQHFALTEPSGALRGPFNAFLLAPDLGDALQELGSRLRYRGGLPDRSREIVILLVARHWQSTFEREAHEGVGRAAGLMEDELEALRRGRLDPFEGEEATIARLTLALLDGDLDDSDWNDAASSIGEAAVFEVSTLVGYYGMLALQLRVFRAG</sequence>
<evidence type="ECO:0000313" key="3">
    <source>
        <dbReference type="Proteomes" id="UP000578352"/>
    </source>
</evidence>
<dbReference type="GO" id="GO:0047575">
    <property type="term" value="F:4-carboxymuconolactone decarboxylase activity"/>
    <property type="evidence" value="ECO:0007669"/>
    <property type="project" value="UniProtKB-EC"/>
</dbReference>
<organism evidence="2 3">
    <name type="scientific">Leifsonia shinshuensis</name>
    <dbReference type="NCBI Taxonomy" id="150026"/>
    <lineage>
        <taxon>Bacteria</taxon>
        <taxon>Bacillati</taxon>
        <taxon>Actinomycetota</taxon>
        <taxon>Actinomycetes</taxon>
        <taxon>Micrococcales</taxon>
        <taxon>Microbacteriaceae</taxon>
        <taxon>Leifsonia</taxon>
    </lineage>
</organism>
<dbReference type="InterPro" id="IPR003779">
    <property type="entry name" value="CMD-like"/>
</dbReference>
<protein>
    <submittedName>
        <fullName evidence="2">4-carboxymuconolactone decarboxylase</fullName>
        <ecNumber evidence="2">4.1.1.44</ecNumber>
    </submittedName>
</protein>
<dbReference type="PANTHER" id="PTHR34846">
    <property type="entry name" value="4-CARBOXYMUCONOLACTONE DECARBOXYLASE FAMILY PROTEIN (AFU_ORTHOLOGUE AFUA_6G11590)"/>
    <property type="match status" value="1"/>
</dbReference>
<dbReference type="InterPro" id="IPR029032">
    <property type="entry name" value="AhpD-like"/>
</dbReference>
<comment type="caution">
    <text evidence="2">The sequence shown here is derived from an EMBL/GenBank/DDBJ whole genome shotgun (WGS) entry which is preliminary data.</text>
</comment>
<name>A0A853D5B1_9MICO</name>
<dbReference type="SUPFAM" id="SSF69118">
    <property type="entry name" value="AhpD-like"/>
    <property type="match status" value="1"/>
</dbReference>
<evidence type="ECO:0000313" key="2">
    <source>
        <dbReference type="EMBL" id="NYJ25815.1"/>
    </source>
</evidence>
<dbReference type="AlphaFoldDB" id="A0A853D5B1"/>
<gene>
    <name evidence="2" type="ORF">HNR13_004102</name>
</gene>
<dbReference type="Pfam" id="PF02627">
    <property type="entry name" value="CMD"/>
    <property type="match status" value="1"/>
</dbReference>
<keyword evidence="2" id="KW-0456">Lyase</keyword>
<dbReference type="GO" id="GO:0051920">
    <property type="term" value="F:peroxiredoxin activity"/>
    <property type="evidence" value="ECO:0007669"/>
    <property type="project" value="InterPro"/>
</dbReference>
<dbReference type="PANTHER" id="PTHR34846:SF5">
    <property type="entry name" value="CARBOXYMUCONOLACTONE DECARBOXYLASE-LIKE DOMAIN-CONTAINING PROTEIN"/>
    <property type="match status" value="1"/>
</dbReference>
<feature type="domain" description="Carboxymuconolactone decarboxylase-like" evidence="1">
    <location>
        <begin position="56"/>
        <end position="128"/>
    </location>
</feature>
<dbReference type="EMBL" id="JACCFL010000001">
    <property type="protein sequence ID" value="NYJ25815.1"/>
    <property type="molecule type" value="Genomic_DNA"/>
</dbReference>
<reference evidence="2 3" key="1">
    <citation type="submission" date="2020-07" db="EMBL/GenBank/DDBJ databases">
        <title>Sequencing the genomes of 1000 actinobacteria strains.</title>
        <authorList>
            <person name="Klenk H.-P."/>
        </authorList>
    </citation>
    <scope>NUCLEOTIDE SEQUENCE [LARGE SCALE GENOMIC DNA]</scope>
    <source>
        <strain evidence="2 3">DSM 15165</strain>
    </source>
</reference>
<dbReference type="RefSeq" id="WP_179608756.1">
    <property type="nucleotide sequence ID" value="NZ_BAABEH010000001.1"/>
</dbReference>
<dbReference type="EC" id="4.1.1.44" evidence="2"/>
<proteinExistence type="predicted"/>
<dbReference type="Gene3D" id="1.20.1290.10">
    <property type="entry name" value="AhpD-like"/>
    <property type="match status" value="1"/>
</dbReference>